<evidence type="ECO:0000256" key="5">
    <source>
        <dbReference type="ARBA" id="ARBA00022777"/>
    </source>
</evidence>
<keyword evidence="4 7" id="KW-0547">Nucleotide-binding</keyword>
<evidence type="ECO:0000256" key="1">
    <source>
        <dbReference type="ARBA" id="ARBA00012513"/>
    </source>
</evidence>
<evidence type="ECO:0000259" key="10">
    <source>
        <dbReference type="PROSITE" id="PS50011"/>
    </source>
</evidence>
<dbReference type="PROSITE" id="PS00107">
    <property type="entry name" value="PROTEIN_KINASE_ATP"/>
    <property type="match status" value="1"/>
</dbReference>
<evidence type="ECO:0000256" key="6">
    <source>
        <dbReference type="ARBA" id="ARBA00022840"/>
    </source>
</evidence>
<dbReference type="PANTHER" id="PTHR43289">
    <property type="entry name" value="MITOGEN-ACTIVATED PROTEIN KINASE KINASE KINASE 20-RELATED"/>
    <property type="match status" value="1"/>
</dbReference>
<feature type="compositionally biased region" description="Polar residues" evidence="8">
    <location>
        <begin position="327"/>
        <end position="336"/>
    </location>
</feature>
<dbReference type="AlphaFoldDB" id="A0A3A4K608"/>
<dbReference type="PROSITE" id="PS00108">
    <property type="entry name" value="PROTEIN_KINASE_ST"/>
    <property type="match status" value="1"/>
</dbReference>
<dbReference type="GO" id="GO:0005524">
    <property type="term" value="F:ATP binding"/>
    <property type="evidence" value="ECO:0007669"/>
    <property type="project" value="UniProtKB-UniRule"/>
</dbReference>
<dbReference type="Proteomes" id="UP000266677">
    <property type="component" value="Unassembled WGS sequence"/>
</dbReference>
<sequence length="626" mass="65484">MEEIDADATPRRRLCCDGWSAGRFRVEVEVGATFAGYVIEGVLGQGGMGTVFLARHPRLPRMVALKLLNRSVSSDAEMRARFDREANVVARLDHPGIVGIHDRGVDNGHLWIAMQYVQGIDAARLDIRTLAVERALRIVEDTAEALDYAHAQGVLHRDIKPANILLAAPAAGRAERAVLTDFGIARLQNSNTHLTVTGTFTATLAFASPEQLSGEVVDHRADQYSLACTLFALLTGAAPFAGDNPGQVITGHLSRPVPPLGRPDLPPALDAVIARAMGKSRAERFGSCTEFVASARAALSGAQAARRAPTMLGPAHHLPGVHIPPHRNSQAGQTGASMGPGHAANPHRTAQAMAGNSMGAPRLASGAPAPTSAAQSGFPQVPGGRGTGQHAVGGAQGHAAGGVVRTNPGRVAGGGLPVGNAAVTGNPYAARNLEGARQSPGRQEAARKAGDVPAARKEAGVRDNPATPGKSPVVGRDTASRPAQAGSGSRSAGAFTAWTVVVLAFVLGMYAAMRAEAVWSMWFAGAASARQVARFEAIEPLAGYAVMALFLLPGALALALRRRGGRTLVVLGCLATIGKSLLEITWGYVRHLRIFEDSGMVVLLFAAFLLLLAISRRTARWLHARR</sequence>
<dbReference type="EC" id="2.7.11.1" evidence="1"/>
<evidence type="ECO:0000256" key="4">
    <source>
        <dbReference type="ARBA" id="ARBA00022741"/>
    </source>
</evidence>
<evidence type="ECO:0000256" key="7">
    <source>
        <dbReference type="PROSITE-ProRule" id="PRU10141"/>
    </source>
</evidence>
<proteinExistence type="predicted"/>
<evidence type="ECO:0000313" key="11">
    <source>
        <dbReference type="EMBL" id="RJO76459.1"/>
    </source>
</evidence>
<evidence type="ECO:0000256" key="8">
    <source>
        <dbReference type="SAM" id="MobiDB-lite"/>
    </source>
</evidence>
<feature type="transmembrane region" description="Helical" evidence="9">
    <location>
        <begin position="541"/>
        <end position="560"/>
    </location>
</feature>
<keyword evidence="2 11" id="KW-0723">Serine/threonine-protein kinase</keyword>
<dbReference type="GO" id="GO:0004674">
    <property type="term" value="F:protein serine/threonine kinase activity"/>
    <property type="evidence" value="ECO:0007669"/>
    <property type="project" value="UniProtKB-KW"/>
</dbReference>
<feature type="domain" description="Protein kinase" evidence="10">
    <location>
        <begin position="37"/>
        <end position="299"/>
    </location>
</feature>
<dbReference type="InterPro" id="IPR017441">
    <property type="entry name" value="Protein_kinase_ATP_BS"/>
</dbReference>
<dbReference type="InterPro" id="IPR000719">
    <property type="entry name" value="Prot_kinase_dom"/>
</dbReference>
<dbReference type="CDD" id="cd14014">
    <property type="entry name" value="STKc_PknB_like"/>
    <property type="match status" value="1"/>
</dbReference>
<keyword evidence="9" id="KW-0472">Membrane</keyword>
<feature type="compositionally biased region" description="Basic and acidic residues" evidence="8">
    <location>
        <begin position="444"/>
        <end position="461"/>
    </location>
</feature>
<dbReference type="Pfam" id="PF00069">
    <property type="entry name" value="Pkinase"/>
    <property type="match status" value="1"/>
</dbReference>
<reference evidence="11 12" key="1">
    <citation type="submission" date="2018-09" db="EMBL/GenBank/DDBJ databases">
        <title>YIM PH21274 draft genome.</title>
        <authorList>
            <person name="Miao C."/>
        </authorList>
    </citation>
    <scope>NUCLEOTIDE SEQUENCE [LARGE SCALE GENOMIC DNA]</scope>
    <source>
        <strain evidence="11 12">YIM PH 21724</strain>
    </source>
</reference>
<dbReference type="EMBL" id="QZFU01000016">
    <property type="protein sequence ID" value="RJO76459.1"/>
    <property type="molecule type" value="Genomic_DNA"/>
</dbReference>
<name>A0A3A4K608_9NOCA</name>
<dbReference type="Gene3D" id="3.30.200.20">
    <property type="entry name" value="Phosphorylase Kinase, domain 1"/>
    <property type="match status" value="1"/>
</dbReference>
<keyword evidence="9" id="KW-1133">Transmembrane helix</keyword>
<keyword evidence="9" id="KW-0812">Transmembrane</keyword>
<organism evidence="11 12">
    <name type="scientific">Nocardia panacis</name>
    <dbReference type="NCBI Taxonomy" id="2340916"/>
    <lineage>
        <taxon>Bacteria</taxon>
        <taxon>Bacillati</taxon>
        <taxon>Actinomycetota</taxon>
        <taxon>Actinomycetes</taxon>
        <taxon>Mycobacteriales</taxon>
        <taxon>Nocardiaceae</taxon>
        <taxon>Nocardia</taxon>
    </lineage>
</organism>
<feature type="transmembrane region" description="Helical" evidence="9">
    <location>
        <begin position="567"/>
        <end position="588"/>
    </location>
</feature>
<dbReference type="OrthoDB" id="9762169at2"/>
<keyword evidence="3" id="KW-0808">Transferase</keyword>
<feature type="transmembrane region" description="Helical" evidence="9">
    <location>
        <begin position="491"/>
        <end position="513"/>
    </location>
</feature>
<feature type="compositionally biased region" description="Low complexity" evidence="8">
    <location>
        <begin position="480"/>
        <end position="490"/>
    </location>
</feature>
<feature type="binding site" evidence="7">
    <location>
        <position position="66"/>
    </location>
    <ligand>
        <name>ATP</name>
        <dbReference type="ChEBI" id="CHEBI:30616"/>
    </ligand>
</feature>
<evidence type="ECO:0000256" key="3">
    <source>
        <dbReference type="ARBA" id="ARBA00022679"/>
    </source>
</evidence>
<dbReference type="SMART" id="SM00220">
    <property type="entry name" value="S_TKc"/>
    <property type="match status" value="1"/>
</dbReference>
<feature type="region of interest" description="Disordered" evidence="8">
    <location>
        <begin position="317"/>
        <end position="408"/>
    </location>
</feature>
<gene>
    <name evidence="11" type="ORF">D5S18_09075</name>
</gene>
<evidence type="ECO:0000313" key="12">
    <source>
        <dbReference type="Proteomes" id="UP000266677"/>
    </source>
</evidence>
<dbReference type="InterPro" id="IPR008271">
    <property type="entry name" value="Ser/Thr_kinase_AS"/>
</dbReference>
<accession>A0A3A4K608</accession>
<evidence type="ECO:0000256" key="9">
    <source>
        <dbReference type="SAM" id="Phobius"/>
    </source>
</evidence>
<dbReference type="SUPFAM" id="SSF56112">
    <property type="entry name" value="Protein kinase-like (PK-like)"/>
    <property type="match status" value="1"/>
</dbReference>
<protein>
    <recommendedName>
        <fullName evidence="1">non-specific serine/threonine protein kinase</fullName>
        <ecNumber evidence="1">2.7.11.1</ecNumber>
    </recommendedName>
</protein>
<evidence type="ECO:0000256" key="2">
    <source>
        <dbReference type="ARBA" id="ARBA00022527"/>
    </source>
</evidence>
<keyword evidence="6 7" id="KW-0067">ATP-binding</keyword>
<keyword evidence="12" id="KW-1185">Reference proteome</keyword>
<feature type="region of interest" description="Disordered" evidence="8">
    <location>
        <begin position="434"/>
        <end position="490"/>
    </location>
</feature>
<comment type="caution">
    <text evidence="11">The sequence shown here is derived from an EMBL/GenBank/DDBJ whole genome shotgun (WGS) entry which is preliminary data.</text>
</comment>
<feature type="transmembrane region" description="Helical" evidence="9">
    <location>
        <begin position="600"/>
        <end position="619"/>
    </location>
</feature>
<keyword evidence="5 11" id="KW-0418">Kinase</keyword>
<dbReference type="PANTHER" id="PTHR43289:SF6">
    <property type="entry name" value="SERINE_THREONINE-PROTEIN KINASE NEKL-3"/>
    <property type="match status" value="1"/>
</dbReference>
<dbReference type="PROSITE" id="PS50011">
    <property type="entry name" value="PROTEIN_KINASE_DOM"/>
    <property type="match status" value="1"/>
</dbReference>
<dbReference type="InterPro" id="IPR011009">
    <property type="entry name" value="Kinase-like_dom_sf"/>
</dbReference>
<dbReference type="Gene3D" id="1.10.510.10">
    <property type="entry name" value="Transferase(Phosphotransferase) domain 1"/>
    <property type="match status" value="1"/>
</dbReference>